<dbReference type="AlphaFoldDB" id="D4LAP8"/>
<evidence type="ECO:0000256" key="3">
    <source>
        <dbReference type="ARBA" id="ARBA00009370"/>
    </source>
</evidence>
<feature type="active site" evidence="7">
    <location>
        <position position="99"/>
    </location>
</feature>
<reference evidence="10" key="2">
    <citation type="submission" date="2010-03" db="EMBL/GenBank/DDBJ databases">
        <authorList>
            <person name="Pajon A."/>
        </authorList>
    </citation>
    <scope>NUCLEOTIDE SEQUENCE</scope>
    <source>
        <strain evidence="10">Type strain: 18P13</strain>
    </source>
</reference>
<dbReference type="InterPro" id="IPR036286">
    <property type="entry name" value="LexA/Signal_pep-like_sf"/>
</dbReference>
<evidence type="ECO:0000256" key="6">
    <source>
        <dbReference type="ARBA" id="ARBA00022801"/>
    </source>
</evidence>
<dbReference type="InterPro" id="IPR019758">
    <property type="entry name" value="Pept_S26A_signal_pept_1_CS"/>
</dbReference>
<dbReference type="GO" id="GO:0009003">
    <property type="term" value="F:signal peptidase activity"/>
    <property type="evidence" value="ECO:0007669"/>
    <property type="project" value="UniProtKB-EC"/>
</dbReference>
<dbReference type="EC" id="3.4.21.89" evidence="4 8"/>
<dbReference type="PANTHER" id="PTHR43390">
    <property type="entry name" value="SIGNAL PEPTIDASE I"/>
    <property type="match status" value="1"/>
</dbReference>
<dbReference type="GO" id="GO:0006465">
    <property type="term" value="P:signal peptide processing"/>
    <property type="evidence" value="ECO:0007669"/>
    <property type="project" value="InterPro"/>
</dbReference>
<dbReference type="PATRIC" id="fig|213810.4.peg.371"/>
<dbReference type="SUPFAM" id="SSF51306">
    <property type="entry name" value="LexA/Signal peptidase"/>
    <property type="match status" value="1"/>
</dbReference>
<evidence type="ECO:0000256" key="5">
    <source>
        <dbReference type="ARBA" id="ARBA00022670"/>
    </source>
</evidence>
<evidence type="ECO:0000313" key="10">
    <source>
        <dbReference type="EMBL" id="CBL16693.1"/>
    </source>
</evidence>
<feature type="domain" description="Peptidase S26" evidence="9">
    <location>
        <begin position="34"/>
        <end position="185"/>
    </location>
</feature>
<evidence type="ECO:0000256" key="4">
    <source>
        <dbReference type="ARBA" id="ARBA00013208"/>
    </source>
</evidence>
<dbReference type="KEGG" id="rch:RUM_04630"/>
<accession>D4LAP8</accession>
<comment type="similarity">
    <text evidence="3 8">Belongs to the peptidase S26 family.</text>
</comment>
<dbReference type="NCBIfam" id="TIGR02227">
    <property type="entry name" value="sigpep_I_bact"/>
    <property type="match status" value="1"/>
</dbReference>
<comment type="subcellular location">
    <subcellularLocation>
        <location evidence="2">Cell membrane</location>
        <topology evidence="2">Single-pass type II membrane protein</topology>
    </subcellularLocation>
    <subcellularLocation>
        <location evidence="8">Membrane</location>
        <topology evidence="8">Single-pass type II membrane protein</topology>
    </subcellularLocation>
</comment>
<gene>
    <name evidence="10" type="ordered locus">RUM_04630</name>
</gene>
<dbReference type="InterPro" id="IPR019756">
    <property type="entry name" value="Pept_S26A_signal_pept_1_Ser-AS"/>
</dbReference>
<dbReference type="Gene3D" id="2.10.109.10">
    <property type="entry name" value="Umud Fragment, subunit A"/>
    <property type="match status" value="1"/>
</dbReference>
<dbReference type="OrthoDB" id="9802919at2"/>
<dbReference type="GO" id="GO:0004252">
    <property type="term" value="F:serine-type endopeptidase activity"/>
    <property type="evidence" value="ECO:0007669"/>
    <property type="project" value="InterPro"/>
</dbReference>
<name>D4LAP8_RUMC1</name>
<keyword evidence="8" id="KW-0812">Transmembrane</keyword>
<keyword evidence="8" id="KW-0472">Membrane</keyword>
<dbReference type="GeneID" id="83155291"/>
<dbReference type="BioCyc" id="RCHA213810:RUM_RS02245-MONOMER"/>
<dbReference type="PRINTS" id="PR00727">
    <property type="entry name" value="LEADERPTASE"/>
</dbReference>
<dbReference type="InterPro" id="IPR000223">
    <property type="entry name" value="Pept_S26A_signal_pept_1"/>
</dbReference>
<feature type="active site" evidence="7">
    <location>
        <position position="63"/>
    </location>
</feature>
<evidence type="ECO:0000259" key="9">
    <source>
        <dbReference type="Pfam" id="PF10502"/>
    </source>
</evidence>
<feature type="transmembrane region" description="Helical" evidence="8">
    <location>
        <begin position="31"/>
        <end position="57"/>
    </location>
</feature>
<evidence type="ECO:0000256" key="2">
    <source>
        <dbReference type="ARBA" id="ARBA00004401"/>
    </source>
</evidence>
<keyword evidence="6 8" id="KW-0378">Hydrolase</keyword>
<keyword evidence="11" id="KW-1185">Reference proteome</keyword>
<dbReference type="InterPro" id="IPR019533">
    <property type="entry name" value="Peptidase_S26"/>
</dbReference>
<reference evidence="10" key="1">
    <citation type="submission" date="2010-03" db="EMBL/GenBank/DDBJ databases">
        <title>The genome sequence of Ruminococcus sp. 18P13.</title>
        <authorList>
            <consortium name="metaHIT consortium -- http://www.metahit.eu/"/>
            <person name="Pajon A."/>
            <person name="Turner K."/>
            <person name="Parkhill J."/>
            <person name="Bernalier A."/>
        </authorList>
    </citation>
    <scope>NUCLEOTIDE SEQUENCE [LARGE SCALE GENOMIC DNA]</scope>
    <source>
        <strain evidence="10">Type strain: 18P13</strain>
    </source>
</reference>
<dbReference type="RefSeq" id="WP_015557600.1">
    <property type="nucleotide sequence ID" value="NC_021039.1"/>
</dbReference>
<dbReference type="STRING" id="213810.RUM_04630"/>
<protein>
    <recommendedName>
        <fullName evidence="4 8">Signal peptidase I</fullName>
        <ecNumber evidence="4 8">3.4.21.89</ecNumber>
    </recommendedName>
</protein>
<comment type="catalytic activity">
    <reaction evidence="1 8">
        <text>Cleavage of hydrophobic, N-terminal signal or leader sequences from secreted and periplasmic proteins.</text>
        <dbReference type="EC" id="3.4.21.89"/>
    </reaction>
</comment>
<sequence length="194" mass="22008">MQEQNEARGFTVRQIEGELKRLRRKQNSRRIFRQTVFSLLVVAAVAVLAAMLFFPIFRVTGSSMEPTLQPKEIVVCLKSSRFQSGDLVAFYYNNKVLLKRVIGTAGDTIEIDDSGNVFVNGSQLDEPYITKKKLGQCDIDFPYQVPDNRIFVMGDNRETSVDSRTTAVGCIADEYVIGKVFLRVWPLERLGFLD</sequence>
<dbReference type="Pfam" id="PF10502">
    <property type="entry name" value="Peptidase_S26"/>
    <property type="match status" value="1"/>
</dbReference>
<dbReference type="CDD" id="cd06530">
    <property type="entry name" value="S26_SPase_I"/>
    <property type="match status" value="1"/>
</dbReference>
<evidence type="ECO:0000313" key="11">
    <source>
        <dbReference type="Proteomes" id="UP000007054"/>
    </source>
</evidence>
<dbReference type="PANTHER" id="PTHR43390:SF1">
    <property type="entry name" value="CHLOROPLAST PROCESSING PEPTIDASE"/>
    <property type="match status" value="1"/>
</dbReference>
<dbReference type="PROSITE" id="PS00501">
    <property type="entry name" value="SPASE_I_1"/>
    <property type="match status" value="1"/>
</dbReference>
<keyword evidence="8" id="KW-1133">Transmembrane helix</keyword>
<dbReference type="HOGENOM" id="CLU_028723_5_3_9"/>
<proteinExistence type="inferred from homology"/>
<organism evidence="10 11">
    <name type="scientific">Ruminococcus champanellensis (strain DSM 18848 / JCM 17042 / KCTC 15320 / 18P13)</name>
    <dbReference type="NCBI Taxonomy" id="213810"/>
    <lineage>
        <taxon>Bacteria</taxon>
        <taxon>Bacillati</taxon>
        <taxon>Bacillota</taxon>
        <taxon>Clostridia</taxon>
        <taxon>Eubacteriales</taxon>
        <taxon>Oscillospiraceae</taxon>
        <taxon>Ruminococcus</taxon>
    </lineage>
</organism>
<evidence type="ECO:0000256" key="8">
    <source>
        <dbReference type="RuleBase" id="RU362042"/>
    </source>
</evidence>
<dbReference type="GO" id="GO:0005886">
    <property type="term" value="C:plasma membrane"/>
    <property type="evidence" value="ECO:0007669"/>
    <property type="project" value="UniProtKB-SubCell"/>
</dbReference>
<evidence type="ECO:0000256" key="1">
    <source>
        <dbReference type="ARBA" id="ARBA00000677"/>
    </source>
</evidence>
<dbReference type="EMBL" id="FP929052">
    <property type="protein sequence ID" value="CBL16693.1"/>
    <property type="molecule type" value="Genomic_DNA"/>
</dbReference>
<dbReference type="PROSITE" id="PS00761">
    <property type="entry name" value="SPASE_I_3"/>
    <property type="match status" value="1"/>
</dbReference>
<keyword evidence="5 8" id="KW-0645">Protease</keyword>
<dbReference type="Proteomes" id="UP000007054">
    <property type="component" value="Chromosome"/>
</dbReference>
<evidence type="ECO:0000256" key="7">
    <source>
        <dbReference type="PIRSR" id="PIRSR600223-1"/>
    </source>
</evidence>